<reference evidence="1" key="1">
    <citation type="journal article" date="2014" name="Front. Microbiol.">
        <title>High frequency of phylogenetically diverse reductive dehalogenase-homologous genes in deep subseafloor sedimentary metagenomes.</title>
        <authorList>
            <person name="Kawai M."/>
            <person name="Futagami T."/>
            <person name="Toyoda A."/>
            <person name="Takaki Y."/>
            <person name="Nishi S."/>
            <person name="Hori S."/>
            <person name="Arai W."/>
            <person name="Tsubouchi T."/>
            <person name="Morono Y."/>
            <person name="Uchiyama I."/>
            <person name="Ito T."/>
            <person name="Fujiyama A."/>
            <person name="Inagaki F."/>
            <person name="Takami H."/>
        </authorList>
    </citation>
    <scope>NUCLEOTIDE SEQUENCE</scope>
    <source>
        <strain evidence="1">Expedition CK06-06</strain>
    </source>
</reference>
<organism evidence="1">
    <name type="scientific">marine sediment metagenome</name>
    <dbReference type="NCBI Taxonomy" id="412755"/>
    <lineage>
        <taxon>unclassified sequences</taxon>
        <taxon>metagenomes</taxon>
        <taxon>ecological metagenomes</taxon>
    </lineage>
</organism>
<protein>
    <recommendedName>
        <fullName evidence="2">Bacteriophage lambda Replication protein O N-terminal domain-containing protein</fullName>
    </recommendedName>
</protein>
<feature type="non-terminal residue" evidence="1">
    <location>
        <position position="102"/>
    </location>
</feature>
<dbReference type="EMBL" id="BARS01049772">
    <property type="protein sequence ID" value="GAG36560.1"/>
    <property type="molecule type" value="Genomic_DNA"/>
</dbReference>
<dbReference type="AlphaFoldDB" id="X0X0P6"/>
<evidence type="ECO:0008006" key="2">
    <source>
        <dbReference type="Google" id="ProtNLM"/>
    </source>
</evidence>
<sequence>MQTNLPFARAYDCIIQDENLLPAEKIILLEVCRYWPKSYNHPNAVIAENTGFKRRWIQTILKALSTGPTKRKAQGKTERRAYIKREYVQIKHEGKLHTVRAI</sequence>
<evidence type="ECO:0000313" key="1">
    <source>
        <dbReference type="EMBL" id="GAG36560.1"/>
    </source>
</evidence>
<proteinExistence type="predicted"/>
<name>X0X0P6_9ZZZZ</name>
<accession>X0X0P6</accession>
<gene>
    <name evidence="1" type="ORF">S01H1_74397</name>
</gene>
<comment type="caution">
    <text evidence="1">The sequence shown here is derived from an EMBL/GenBank/DDBJ whole genome shotgun (WGS) entry which is preliminary data.</text>
</comment>